<accession>A0ABC9HJ90</accession>
<organism evidence="1 2">
    <name type="scientific">Fasciola hepatica</name>
    <name type="common">Liver fluke</name>
    <dbReference type="NCBI Taxonomy" id="6192"/>
    <lineage>
        <taxon>Eukaryota</taxon>
        <taxon>Metazoa</taxon>
        <taxon>Spiralia</taxon>
        <taxon>Lophotrochozoa</taxon>
        <taxon>Platyhelminthes</taxon>
        <taxon>Trematoda</taxon>
        <taxon>Digenea</taxon>
        <taxon>Plagiorchiida</taxon>
        <taxon>Echinostomata</taxon>
        <taxon>Echinostomatoidea</taxon>
        <taxon>Fasciolidae</taxon>
        <taxon>Fasciola</taxon>
    </lineage>
</organism>
<evidence type="ECO:0000313" key="1">
    <source>
        <dbReference type="EMBL" id="CAM0512624.1"/>
    </source>
</evidence>
<evidence type="ECO:0000313" key="2">
    <source>
        <dbReference type="Proteomes" id="UP001189180"/>
    </source>
</evidence>
<proteinExistence type="predicted"/>
<dbReference type="Proteomes" id="UP001189180">
    <property type="component" value="Unassembled WGS sequence"/>
</dbReference>
<name>A0ABC9HJ90_FASHE</name>
<reference evidence="1 2" key="1">
    <citation type="submission" date="2024-08" db="EMBL/GenBank/DDBJ databases">
        <authorList>
            <person name="Paterson S."/>
        </authorList>
    </citation>
    <scope>NUCLEOTIDE SEQUENCE [LARGE SCALE GENOMIC DNA]</scope>
</reference>
<comment type="caution">
    <text evidence="1">The sequence shown here is derived from an EMBL/GenBank/DDBJ whole genome shotgun (WGS) entry which is preliminary data.</text>
</comment>
<keyword evidence="2" id="KW-1185">Reference proteome</keyword>
<sequence length="159" mass="17985">MMWQLSLLIVVGPNGDSAQRKRMSETGLMCVMNSGTDWLELCSPKFYHYLYEQVHDSVVQSATFSVCSSERRELCVDLIYEPNGSPEDVDNNHLVIPEGGTQFSWYLTEGNYHRLNGAGTNVVRLQPKFTTVPNNELLEAYEVISHLKEMGCLIRAVSH</sequence>
<gene>
    <name evidence="1" type="ORF">FHB240107_LOCUS10317</name>
</gene>
<protein>
    <submittedName>
        <fullName evidence="1">Uncharacterized protein</fullName>
    </submittedName>
</protein>
<dbReference type="EMBL" id="CANUEZ050000221">
    <property type="protein sequence ID" value="CAM0512624.1"/>
    <property type="molecule type" value="Genomic_DNA"/>
</dbReference>
<dbReference type="AlphaFoldDB" id="A0ABC9HJ90"/>